<keyword evidence="8" id="KW-1185">Reference proteome</keyword>
<dbReference type="PROSITE" id="PS50949">
    <property type="entry name" value="HTH_GNTR"/>
    <property type="match status" value="1"/>
</dbReference>
<dbReference type="EMBL" id="FTOT01000001">
    <property type="protein sequence ID" value="SIS60962.1"/>
    <property type="molecule type" value="Genomic_DNA"/>
</dbReference>
<evidence type="ECO:0000256" key="2">
    <source>
        <dbReference type="ARBA" id="ARBA00022898"/>
    </source>
</evidence>
<feature type="domain" description="HTH gntR-type" evidence="6">
    <location>
        <begin position="14"/>
        <end position="82"/>
    </location>
</feature>
<evidence type="ECO:0000313" key="8">
    <source>
        <dbReference type="Proteomes" id="UP000186141"/>
    </source>
</evidence>
<gene>
    <name evidence="7" type="ORF">SAMN05421774_101435</name>
</gene>
<evidence type="ECO:0000256" key="5">
    <source>
        <dbReference type="ARBA" id="ARBA00023163"/>
    </source>
</evidence>
<dbReference type="SUPFAM" id="SSF46785">
    <property type="entry name" value="Winged helix' DNA-binding domain"/>
    <property type="match status" value="1"/>
</dbReference>
<keyword evidence="4 7" id="KW-0238">DNA-binding</keyword>
<evidence type="ECO:0000256" key="4">
    <source>
        <dbReference type="ARBA" id="ARBA00023125"/>
    </source>
</evidence>
<evidence type="ECO:0000256" key="3">
    <source>
        <dbReference type="ARBA" id="ARBA00023015"/>
    </source>
</evidence>
<dbReference type="InterPro" id="IPR000524">
    <property type="entry name" value="Tscrpt_reg_HTH_GntR"/>
</dbReference>
<dbReference type="STRING" id="1086013.SAMN05421774_101435"/>
<sequence>MNTIWTPDLSAFDGPKYQALARALRDAVRRGEMEPGTRLPTVRDLAWRLGITPGTVARAYQLATQEGLAEAVIGRGTFIAQPARPGPKVPLHIETDSRVIDMRTPQLPEVGQSAAMAQAMRAAAGRLDGAWLGYPAQRDEMPLRQAVCDWLSDIVLGPVLPEDLALTNGGQHGINVVMQCVLRDERPVVLTEDLAYPGLRHAARLVRAEPIGVETDEEGMRPDAFEAACRRHMPQLVCLTTEAQNPTTVRMGVQRRSDLAAIARAHDVFVLEDDCYSVSGDHLPAFRALAPERTFYVGSLSKSVSPALRLGWVLCPTGMGEAGRLTVQHGQFALSRPLTAICEELLVSGAARRLREAVRAELAVRIEAMVNTLGAFDLAWQAGLPFAWLHLPIGWRASTFARAAEAEGVLLRTADEYALVHGRAPNAVRLAICGTVARGRFQNGLGALTRLLAAPPTDLPV</sequence>
<keyword evidence="2" id="KW-0663">Pyridoxal phosphate</keyword>
<dbReference type="InterPro" id="IPR015421">
    <property type="entry name" value="PyrdxlP-dep_Trfase_major"/>
</dbReference>
<dbReference type="Gene3D" id="1.10.10.10">
    <property type="entry name" value="Winged helix-like DNA-binding domain superfamily/Winged helix DNA-binding domain"/>
    <property type="match status" value="1"/>
</dbReference>
<dbReference type="Pfam" id="PF00155">
    <property type="entry name" value="Aminotran_1_2"/>
    <property type="match status" value="1"/>
</dbReference>
<dbReference type="SMART" id="SM00345">
    <property type="entry name" value="HTH_GNTR"/>
    <property type="match status" value="1"/>
</dbReference>
<dbReference type="PANTHER" id="PTHR46577">
    <property type="entry name" value="HTH-TYPE TRANSCRIPTIONAL REGULATORY PROTEIN GABR"/>
    <property type="match status" value="1"/>
</dbReference>
<dbReference type="InterPro" id="IPR036388">
    <property type="entry name" value="WH-like_DNA-bd_sf"/>
</dbReference>
<dbReference type="RefSeq" id="WP_076528240.1">
    <property type="nucleotide sequence ID" value="NZ_BMEH01000001.1"/>
</dbReference>
<keyword evidence="5" id="KW-0804">Transcription</keyword>
<dbReference type="InterPro" id="IPR015424">
    <property type="entry name" value="PyrdxlP-dep_Trfase"/>
</dbReference>
<dbReference type="GO" id="GO:0008483">
    <property type="term" value="F:transaminase activity"/>
    <property type="evidence" value="ECO:0007669"/>
    <property type="project" value="UniProtKB-KW"/>
</dbReference>
<dbReference type="CDD" id="cd00609">
    <property type="entry name" value="AAT_like"/>
    <property type="match status" value="1"/>
</dbReference>
<proteinExistence type="inferred from homology"/>
<accession>A0A1N7KH87</accession>
<dbReference type="CDD" id="cd07377">
    <property type="entry name" value="WHTH_GntR"/>
    <property type="match status" value="1"/>
</dbReference>
<dbReference type="Pfam" id="PF00392">
    <property type="entry name" value="GntR"/>
    <property type="match status" value="1"/>
</dbReference>
<evidence type="ECO:0000256" key="1">
    <source>
        <dbReference type="ARBA" id="ARBA00005384"/>
    </source>
</evidence>
<dbReference type="AlphaFoldDB" id="A0A1N7KH87"/>
<keyword evidence="7" id="KW-0032">Aminotransferase</keyword>
<name>A0A1N7KH87_9RHOB</name>
<keyword evidence="7" id="KW-0808">Transferase</keyword>
<dbReference type="Gene3D" id="3.40.640.10">
    <property type="entry name" value="Type I PLP-dependent aspartate aminotransferase-like (Major domain)"/>
    <property type="match status" value="1"/>
</dbReference>
<dbReference type="PANTHER" id="PTHR46577:SF1">
    <property type="entry name" value="HTH-TYPE TRANSCRIPTIONAL REGULATORY PROTEIN GABR"/>
    <property type="match status" value="1"/>
</dbReference>
<dbReference type="GO" id="GO:0003677">
    <property type="term" value="F:DNA binding"/>
    <property type="evidence" value="ECO:0007669"/>
    <property type="project" value="UniProtKB-KW"/>
</dbReference>
<dbReference type="GO" id="GO:0003700">
    <property type="term" value="F:DNA-binding transcription factor activity"/>
    <property type="evidence" value="ECO:0007669"/>
    <property type="project" value="InterPro"/>
</dbReference>
<dbReference type="InterPro" id="IPR036390">
    <property type="entry name" value="WH_DNA-bd_sf"/>
</dbReference>
<evidence type="ECO:0000259" key="6">
    <source>
        <dbReference type="PROSITE" id="PS50949"/>
    </source>
</evidence>
<organism evidence="7 8">
    <name type="scientific">Gemmobacter megaterium</name>
    <dbReference type="NCBI Taxonomy" id="1086013"/>
    <lineage>
        <taxon>Bacteria</taxon>
        <taxon>Pseudomonadati</taxon>
        <taxon>Pseudomonadota</taxon>
        <taxon>Alphaproteobacteria</taxon>
        <taxon>Rhodobacterales</taxon>
        <taxon>Paracoccaceae</taxon>
        <taxon>Gemmobacter</taxon>
    </lineage>
</organism>
<evidence type="ECO:0000313" key="7">
    <source>
        <dbReference type="EMBL" id="SIS60962.1"/>
    </source>
</evidence>
<dbReference type="Proteomes" id="UP000186141">
    <property type="component" value="Unassembled WGS sequence"/>
</dbReference>
<dbReference type="GO" id="GO:0030170">
    <property type="term" value="F:pyridoxal phosphate binding"/>
    <property type="evidence" value="ECO:0007669"/>
    <property type="project" value="InterPro"/>
</dbReference>
<keyword evidence="3" id="KW-0805">Transcription regulation</keyword>
<reference evidence="7 8" key="1">
    <citation type="submission" date="2017-01" db="EMBL/GenBank/DDBJ databases">
        <authorList>
            <person name="Mah S.A."/>
            <person name="Swanson W.J."/>
            <person name="Moy G.W."/>
            <person name="Vacquier V.D."/>
        </authorList>
    </citation>
    <scope>NUCLEOTIDE SEQUENCE [LARGE SCALE GENOMIC DNA]</scope>
    <source>
        <strain evidence="7 8">DSM 26375</strain>
    </source>
</reference>
<dbReference type="SUPFAM" id="SSF53383">
    <property type="entry name" value="PLP-dependent transferases"/>
    <property type="match status" value="1"/>
</dbReference>
<dbReference type="InterPro" id="IPR004839">
    <property type="entry name" value="Aminotransferase_I/II_large"/>
</dbReference>
<comment type="similarity">
    <text evidence="1">In the C-terminal section; belongs to the class-I pyridoxal-phosphate-dependent aminotransferase family.</text>
</comment>
<dbReference type="InterPro" id="IPR051446">
    <property type="entry name" value="HTH_trans_reg/aminotransferase"/>
</dbReference>
<protein>
    <submittedName>
        <fullName evidence="7">DNA-binding transcriptional regulator, MocR family, contains an aminotransferase domain</fullName>
    </submittedName>
</protein>